<dbReference type="AlphaFoldDB" id="A0A8R1DRK8"/>
<feature type="compositionally biased region" description="Low complexity" evidence="1">
    <location>
        <begin position="16"/>
        <end position="30"/>
    </location>
</feature>
<proteinExistence type="predicted"/>
<name>A0A8R1DRK8_CAEJA</name>
<evidence type="ECO:0000313" key="3">
    <source>
        <dbReference type="Proteomes" id="UP000005237"/>
    </source>
</evidence>
<accession>A0A8R1DRK8</accession>
<dbReference type="Proteomes" id="UP000005237">
    <property type="component" value="Unassembled WGS sequence"/>
</dbReference>
<reference evidence="3" key="1">
    <citation type="submission" date="2010-08" db="EMBL/GenBank/DDBJ databases">
        <authorList>
            <consortium name="Caenorhabditis japonica Sequencing Consortium"/>
            <person name="Wilson R.K."/>
        </authorList>
    </citation>
    <scope>NUCLEOTIDE SEQUENCE [LARGE SCALE GENOMIC DNA]</scope>
    <source>
        <strain evidence="3">DF5081</strain>
    </source>
</reference>
<feature type="region of interest" description="Disordered" evidence="1">
    <location>
        <begin position="1"/>
        <end position="30"/>
    </location>
</feature>
<evidence type="ECO:0000313" key="2">
    <source>
        <dbReference type="EnsemblMetazoa" id="CJA09653.1"/>
    </source>
</evidence>
<keyword evidence="3" id="KW-1185">Reference proteome</keyword>
<reference evidence="2" key="2">
    <citation type="submission" date="2022-06" db="UniProtKB">
        <authorList>
            <consortium name="EnsemblMetazoa"/>
        </authorList>
    </citation>
    <scope>IDENTIFICATION</scope>
    <source>
        <strain evidence="2">DF5081</strain>
    </source>
</reference>
<sequence>MRSSPSSPTGSETIVSTSSPPAIASESSATVAPTTPVFRPNFPPIFNHMMYSRPFMRMPILPQHFPFGVPTSTIPDFASAASLAAPPAAFFPPTTIFPQTAPLDCSQILKSGEEADEENRKNETF</sequence>
<dbReference type="EnsemblMetazoa" id="CJA09653.1">
    <property type="protein sequence ID" value="CJA09653.1"/>
    <property type="gene ID" value="WBGene00128857"/>
</dbReference>
<feature type="compositionally biased region" description="Polar residues" evidence="1">
    <location>
        <begin position="1"/>
        <end position="15"/>
    </location>
</feature>
<evidence type="ECO:0000256" key="1">
    <source>
        <dbReference type="SAM" id="MobiDB-lite"/>
    </source>
</evidence>
<protein>
    <submittedName>
        <fullName evidence="2">Uncharacterized protein</fullName>
    </submittedName>
</protein>
<organism evidence="2 3">
    <name type="scientific">Caenorhabditis japonica</name>
    <dbReference type="NCBI Taxonomy" id="281687"/>
    <lineage>
        <taxon>Eukaryota</taxon>
        <taxon>Metazoa</taxon>
        <taxon>Ecdysozoa</taxon>
        <taxon>Nematoda</taxon>
        <taxon>Chromadorea</taxon>
        <taxon>Rhabditida</taxon>
        <taxon>Rhabditina</taxon>
        <taxon>Rhabditomorpha</taxon>
        <taxon>Rhabditoidea</taxon>
        <taxon>Rhabditidae</taxon>
        <taxon>Peloderinae</taxon>
        <taxon>Caenorhabditis</taxon>
    </lineage>
</organism>